<dbReference type="Pfam" id="PF13966">
    <property type="entry name" value="zf-RVT"/>
    <property type="match status" value="1"/>
</dbReference>
<feature type="domain" description="Reverse transcriptase zinc-binding" evidence="1">
    <location>
        <begin position="115"/>
        <end position="163"/>
    </location>
</feature>
<gene>
    <name evidence="3" type="primary">LOC116212320</name>
</gene>
<dbReference type="RefSeq" id="XP_031402731.1">
    <property type="nucleotide sequence ID" value="XM_031546871.1"/>
</dbReference>
<evidence type="ECO:0000313" key="3">
    <source>
        <dbReference type="RefSeq" id="XP_031402731.1"/>
    </source>
</evidence>
<evidence type="ECO:0000313" key="2">
    <source>
        <dbReference type="Proteomes" id="UP000515151"/>
    </source>
</evidence>
<dbReference type="InterPro" id="IPR026960">
    <property type="entry name" value="RVT-Znf"/>
</dbReference>
<reference evidence="3" key="2">
    <citation type="submission" date="2025-08" db="UniProtKB">
        <authorList>
            <consortium name="RefSeq"/>
        </authorList>
    </citation>
    <scope>IDENTIFICATION</scope>
    <source>
        <tissue evidence="3">Leaf</tissue>
    </source>
</reference>
<dbReference type="Proteomes" id="UP000515151">
    <property type="component" value="Chromosome 6"/>
</dbReference>
<organism evidence="2 3">
    <name type="scientific">Punica granatum</name>
    <name type="common">Pomegranate</name>
    <dbReference type="NCBI Taxonomy" id="22663"/>
    <lineage>
        <taxon>Eukaryota</taxon>
        <taxon>Viridiplantae</taxon>
        <taxon>Streptophyta</taxon>
        <taxon>Embryophyta</taxon>
        <taxon>Tracheophyta</taxon>
        <taxon>Spermatophyta</taxon>
        <taxon>Magnoliopsida</taxon>
        <taxon>eudicotyledons</taxon>
        <taxon>Gunneridae</taxon>
        <taxon>Pentapetalae</taxon>
        <taxon>rosids</taxon>
        <taxon>malvids</taxon>
        <taxon>Myrtales</taxon>
        <taxon>Lythraceae</taxon>
        <taxon>Punica</taxon>
    </lineage>
</organism>
<dbReference type="GeneID" id="116212320"/>
<protein>
    <submittedName>
        <fullName evidence="3">Uncharacterized protein LOC116212320</fullName>
    </submittedName>
</protein>
<dbReference type="AlphaFoldDB" id="A0A6P8EBJ3"/>
<reference evidence="2" key="1">
    <citation type="journal article" date="2020" name="Plant Biotechnol. J.">
        <title>The pomegranate (Punica granatum L.) draft genome dissects genetic divergence between soft- and hard-seeded cultivars.</title>
        <authorList>
            <person name="Luo X."/>
            <person name="Li H."/>
            <person name="Wu Z."/>
            <person name="Yao W."/>
            <person name="Zhao P."/>
            <person name="Cao D."/>
            <person name="Yu H."/>
            <person name="Li K."/>
            <person name="Poudel K."/>
            <person name="Zhao D."/>
            <person name="Zhang F."/>
            <person name="Xia X."/>
            <person name="Chen L."/>
            <person name="Wang Q."/>
            <person name="Jing D."/>
            <person name="Cao S."/>
        </authorList>
    </citation>
    <scope>NUCLEOTIDE SEQUENCE [LARGE SCALE GENOMIC DNA]</scope>
    <source>
        <strain evidence="2">cv. Tunisia</strain>
    </source>
</reference>
<accession>A0A6P8EBJ3</accession>
<keyword evidence="2" id="KW-1185">Reference proteome</keyword>
<evidence type="ECO:0000259" key="1">
    <source>
        <dbReference type="Pfam" id="PF13966"/>
    </source>
</evidence>
<proteinExistence type="predicted"/>
<dbReference type="OrthoDB" id="1748554at2759"/>
<name>A0A6P8EBJ3_PUNGR</name>
<sequence length="172" mass="20185">MARVLVHMLGEKLKIINLAYSYLRHVIGDGASTFFWFDNWHQFSPLIKGLSYGQLIRTGITMNAEVGEVTATSYLGRGRCRLLGMQHIQEAIFTINICPDRDDMILWIADKKNMFTVSSAWDTIREKGPEVNWHRLVWFYPSIPRYSFISWLAIHNRLQTLDRQTLFMEDWN</sequence>